<feature type="domain" description="DTW" evidence="7">
    <location>
        <begin position="33"/>
        <end position="246"/>
    </location>
</feature>
<dbReference type="GO" id="GO:0016432">
    <property type="term" value="F:tRNA-uridine aminocarboxypropyltransferase activity"/>
    <property type="evidence" value="ECO:0007669"/>
    <property type="project" value="UniProtKB-EC"/>
</dbReference>
<evidence type="ECO:0000313" key="9">
    <source>
        <dbReference type="Proteomes" id="UP001642260"/>
    </source>
</evidence>
<evidence type="ECO:0000259" key="7">
    <source>
        <dbReference type="SMART" id="SM01144"/>
    </source>
</evidence>
<keyword evidence="2" id="KW-0808">Transferase</keyword>
<keyword evidence="3" id="KW-0949">S-adenosyl-L-methionine</keyword>
<comment type="catalytic activity">
    <reaction evidence="6">
        <text>a uridine in tRNA + S-adenosyl-L-methionine = a 3-[(3S)-3-amino-3-carboxypropyl]uridine in tRNA + S-methyl-5'-thioadenosine + H(+)</text>
        <dbReference type="Rhea" id="RHEA:62432"/>
        <dbReference type="Rhea" id="RHEA-COMP:13339"/>
        <dbReference type="Rhea" id="RHEA-COMP:16092"/>
        <dbReference type="ChEBI" id="CHEBI:15378"/>
        <dbReference type="ChEBI" id="CHEBI:17509"/>
        <dbReference type="ChEBI" id="CHEBI:59789"/>
        <dbReference type="ChEBI" id="CHEBI:65315"/>
        <dbReference type="ChEBI" id="CHEBI:82930"/>
        <dbReference type="EC" id="2.5.1.25"/>
    </reaction>
</comment>
<dbReference type="Proteomes" id="UP001642260">
    <property type="component" value="Unassembled WGS sequence"/>
</dbReference>
<dbReference type="InterPro" id="IPR039262">
    <property type="entry name" value="DTWD2/TAPT"/>
</dbReference>
<dbReference type="EC" id="2.5.1.25" evidence="1"/>
<protein>
    <recommendedName>
        <fullName evidence="1">tRNA-uridine aminocarboxypropyltransferase</fullName>
        <ecNumber evidence="1">2.5.1.25</ecNumber>
    </recommendedName>
</protein>
<dbReference type="InterPro" id="IPR005636">
    <property type="entry name" value="DTW"/>
</dbReference>
<organism evidence="8 9">
    <name type="scientific">Eruca vesicaria subsp. sativa</name>
    <name type="common">Garden rocket</name>
    <name type="synonym">Eruca sativa</name>
    <dbReference type="NCBI Taxonomy" id="29727"/>
    <lineage>
        <taxon>Eukaryota</taxon>
        <taxon>Viridiplantae</taxon>
        <taxon>Streptophyta</taxon>
        <taxon>Embryophyta</taxon>
        <taxon>Tracheophyta</taxon>
        <taxon>Spermatophyta</taxon>
        <taxon>Magnoliopsida</taxon>
        <taxon>eudicotyledons</taxon>
        <taxon>Gunneridae</taxon>
        <taxon>Pentapetalae</taxon>
        <taxon>rosids</taxon>
        <taxon>malvids</taxon>
        <taxon>Brassicales</taxon>
        <taxon>Brassicaceae</taxon>
        <taxon>Brassiceae</taxon>
        <taxon>Eruca</taxon>
    </lineage>
</organism>
<dbReference type="SMART" id="SM01144">
    <property type="entry name" value="DTW"/>
    <property type="match status" value="1"/>
</dbReference>
<dbReference type="PANTHER" id="PTHR21392:SF0">
    <property type="entry name" value="TRNA-URIDINE AMINOCARBOXYPROPYLTRANSFERASE 2"/>
    <property type="match status" value="1"/>
</dbReference>
<accession>A0ABC8KLU3</accession>
<evidence type="ECO:0000256" key="6">
    <source>
        <dbReference type="ARBA" id="ARBA00048718"/>
    </source>
</evidence>
<sequence>MTSFQGLFKTRIRSRVAEEPVTMEEEETADAKRRQICNNCDRPKPICICHVIPSEPIPTKTEILILHHPHESRHKLNTTHLLVKSLLNVTRIPGRRLRNRHISTSLPKPSHTIYLFPPSPSSPAVTVSEFKISLNLLTDPPPSLRLIVFDATWKHAKEMVKASEEVLREAGAVRVCLDAGIDESVSGGSIYDSELLLRKEPVGGCVSTAEAVARCLGGLEVEGEEIERKLISVLKEMVRLQSEFLKPMRPRPKLLKKRLLQSQQTFEQEEEE</sequence>
<dbReference type="AlphaFoldDB" id="A0ABC8KLU3"/>
<comment type="similarity">
    <text evidence="5">Belongs to the TDD superfamily. DTWD2 family.</text>
</comment>
<evidence type="ECO:0000313" key="8">
    <source>
        <dbReference type="EMBL" id="CAH8358420.1"/>
    </source>
</evidence>
<evidence type="ECO:0000256" key="3">
    <source>
        <dbReference type="ARBA" id="ARBA00022691"/>
    </source>
</evidence>
<evidence type="ECO:0000256" key="1">
    <source>
        <dbReference type="ARBA" id="ARBA00012386"/>
    </source>
</evidence>
<keyword evidence="9" id="KW-1185">Reference proteome</keyword>
<comment type="caution">
    <text evidence="8">The sequence shown here is derived from an EMBL/GenBank/DDBJ whole genome shotgun (WGS) entry which is preliminary data.</text>
</comment>
<dbReference type="PANTHER" id="PTHR21392">
    <property type="entry name" value="TRNA-URIDINE AMINOCARBOXYPROPYLTRANSFERASE 2"/>
    <property type="match status" value="1"/>
</dbReference>
<reference evidence="8 9" key="1">
    <citation type="submission" date="2022-03" db="EMBL/GenBank/DDBJ databases">
        <authorList>
            <person name="Macdonald S."/>
            <person name="Ahmed S."/>
            <person name="Newling K."/>
        </authorList>
    </citation>
    <scope>NUCLEOTIDE SEQUENCE [LARGE SCALE GENOMIC DNA]</scope>
</reference>
<evidence type="ECO:0000256" key="2">
    <source>
        <dbReference type="ARBA" id="ARBA00022679"/>
    </source>
</evidence>
<keyword evidence="4" id="KW-0819">tRNA processing</keyword>
<evidence type="ECO:0000256" key="4">
    <source>
        <dbReference type="ARBA" id="ARBA00022694"/>
    </source>
</evidence>
<dbReference type="Pfam" id="PF03942">
    <property type="entry name" value="DTW"/>
    <property type="match status" value="1"/>
</dbReference>
<evidence type="ECO:0000256" key="5">
    <source>
        <dbReference type="ARBA" id="ARBA00034489"/>
    </source>
</evidence>
<dbReference type="EMBL" id="CAKOAT010246488">
    <property type="protein sequence ID" value="CAH8358420.1"/>
    <property type="molecule type" value="Genomic_DNA"/>
</dbReference>
<gene>
    <name evidence="8" type="ORF">ERUC_LOCUS24176</name>
</gene>
<proteinExistence type="inferred from homology"/>
<dbReference type="GO" id="GO:0008033">
    <property type="term" value="P:tRNA processing"/>
    <property type="evidence" value="ECO:0007669"/>
    <property type="project" value="UniProtKB-KW"/>
</dbReference>
<name>A0ABC8KLU3_ERUVS</name>